<comment type="similarity">
    <text evidence="2">Belongs to the peptidase S54 family.</text>
</comment>
<dbReference type="GO" id="GO:0008233">
    <property type="term" value="F:peptidase activity"/>
    <property type="evidence" value="ECO:0007669"/>
    <property type="project" value="UniProtKB-KW"/>
</dbReference>
<dbReference type="InterPro" id="IPR046483">
    <property type="entry name" value="DUF6576"/>
</dbReference>
<feature type="transmembrane region" description="Helical" evidence="7">
    <location>
        <begin position="20"/>
        <end position="44"/>
    </location>
</feature>
<feature type="domain" description="Peptidase S54 rhomboid" evidence="8">
    <location>
        <begin position="66"/>
        <end position="214"/>
    </location>
</feature>
<evidence type="ECO:0000256" key="4">
    <source>
        <dbReference type="ARBA" id="ARBA00022801"/>
    </source>
</evidence>
<keyword evidence="3 7" id="KW-0812">Transmembrane</keyword>
<comment type="caution">
    <text evidence="10">The sequence shown here is derived from an EMBL/GenBank/DDBJ whole genome shotgun (WGS) entry which is preliminary data.</text>
</comment>
<keyword evidence="6 7" id="KW-0472">Membrane</keyword>
<dbReference type="Gene3D" id="1.20.1540.10">
    <property type="entry name" value="Rhomboid-like"/>
    <property type="match status" value="1"/>
</dbReference>
<feature type="transmembrane region" description="Helical" evidence="7">
    <location>
        <begin position="76"/>
        <end position="98"/>
    </location>
</feature>
<keyword evidence="4" id="KW-0378">Hydrolase</keyword>
<feature type="transmembrane region" description="Helical" evidence="7">
    <location>
        <begin position="135"/>
        <end position="157"/>
    </location>
</feature>
<evidence type="ECO:0000259" key="9">
    <source>
        <dbReference type="Pfam" id="PF20216"/>
    </source>
</evidence>
<feature type="transmembrane region" description="Helical" evidence="7">
    <location>
        <begin position="110"/>
        <end position="129"/>
    </location>
</feature>
<dbReference type="InterPro" id="IPR050925">
    <property type="entry name" value="Rhomboid_protease_S54"/>
</dbReference>
<evidence type="ECO:0000313" key="10">
    <source>
        <dbReference type="EMBL" id="MBM6759501.1"/>
    </source>
</evidence>
<evidence type="ECO:0000259" key="8">
    <source>
        <dbReference type="Pfam" id="PF01694"/>
    </source>
</evidence>
<keyword evidence="5 7" id="KW-1133">Transmembrane helix</keyword>
<feature type="transmembrane region" description="Helical" evidence="7">
    <location>
        <begin position="164"/>
        <end position="188"/>
    </location>
</feature>
<dbReference type="Proteomes" id="UP000703295">
    <property type="component" value="Unassembled WGS sequence"/>
</dbReference>
<gene>
    <name evidence="10" type="ORF">H6A31_12570</name>
</gene>
<evidence type="ECO:0000256" key="3">
    <source>
        <dbReference type="ARBA" id="ARBA00022692"/>
    </source>
</evidence>
<evidence type="ECO:0000256" key="5">
    <source>
        <dbReference type="ARBA" id="ARBA00022989"/>
    </source>
</evidence>
<protein>
    <submittedName>
        <fullName evidence="10">Rhomboid family intramembrane serine protease</fullName>
    </submittedName>
</protein>
<evidence type="ECO:0000256" key="7">
    <source>
        <dbReference type="SAM" id="Phobius"/>
    </source>
</evidence>
<dbReference type="GO" id="GO:0006508">
    <property type="term" value="P:proteolysis"/>
    <property type="evidence" value="ECO:0007669"/>
    <property type="project" value="UniProtKB-KW"/>
</dbReference>
<dbReference type="PANTHER" id="PTHR43731:SF14">
    <property type="entry name" value="PRESENILIN-ASSOCIATED RHOMBOID-LIKE PROTEIN, MITOCHONDRIAL"/>
    <property type="match status" value="1"/>
</dbReference>
<feature type="transmembrane region" description="Helical" evidence="7">
    <location>
        <begin position="194"/>
        <end position="214"/>
    </location>
</feature>
<evidence type="ECO:0000256" key="6">
    <source>
        <dbReference type="ARBA" id="ARBA00023136"/>
    </source>
</evidence>
<dbReference type="InterPro" id="IPR035952">
    <property type="entry name" value="Rhomboid-like_sf"/>
</dbReference>
<accession>A0ABS2EY40</accession>
<reference evidence="10 11" key="1">
    <citation type="journal article" date="2021" name="Sci. Rep.">
        <title>The distribution of antibiotic resistance genes in chicken gut microbiota commensals.</title>
        <authorList>
            <person name="Juricova H."/>
            <person name="Matiasovicova J."/>
            <person name="Kubasova T."/>
            <person name="Cejkova D."/>
            <person name="Rychlik I."/>
        </authorList>
    </citation>
    <scope>NUCLEOTIDE SEQUENCE [LARGE SCALE GENOMIC DNA]</scope>
    <source>
        <strain evidence="10 11">An801</strain>
    </source>
</reference>
<organism evidence="10 11">
    <name type="scientific">Bacteroides mediterraneensis</name>
    <dbReference type="NCBI Taxonomy" id="1841856"/>
    <lineage>
        <taxon>Bacteria</taxon>
        <taxon>Pseudomonadati</taxon>
        <taxon>Bacteroidota</taxon>
        <taxon>Bacteroidia</taxon>
        <taxon>Bacteroidales</taxon>
        <taxon>Bacteroidaceae</taxon>
        <taxon>Bacteroides</taxon>
    </lineage>
</organism>
<dbReference type="RefSeq" id="WP_204476723.1">
    <property type="nucleotide sequence ID" value="NZ_JACJJW010000042.1"/>
</dbReference>
<dbReference type="EMBL" id="JACJJW010000042">
    <property type="protein sequence ID" value="MBM6759501.1"/>
    <property type="molecule type" value="Genomic_DNA"/>
</dbReference>
<dbReference type="InterPro" id="IPR022764">
    <property type="entry name" value="Peptidase_S54_rhomboid_dom"/>
</dbReference>
<dbReference type="SUPFAM" id="SSF144091">
    <property type="entry name" value="Rhomboid-like"/>
    <property type="match status" value="1"/>
</dbReference>
<proteinExistence type="inferred from homology"/>
<dbReference type="PANTHER" id="PTHR43731">
    <property type="entry name" value="RHOMBOID PROTEASE"/>
    <property type="match status" value="1"/>
</dbReference>
<sequence length="297" mass="33808">MAADGFITDLKRKFQQGDIAVRLVYFNVAVFLVVTVVQIFLTLFNVPSSPWMHFLELPAWTEAFIRQPWSLITYMFMHAGVLHILFNMLWLFWFGRLFLMFFSAKHLRGLYFLGGICGGVLYMVAYNVFPYFQDAVYSSYLLGASASVLAIVVAVGVREPNYPVQFLFIGTVRLKYVALFMVVLDLLFMTSGNAGGHIAHLGGALAGWVFAVGLQRGHDATKWINGVCDWCLQLGHPVKRKPKMKVHYGGRQADYDYNARKKEREAEIDRILDKLRKSGYNSLTEEEKKSLFDASKK</sequence>
<evidence type="ECO:0000313" key="11">
    <source>
        <dbReference type="Proteomes" id="UP000703295"/>
    </source>
</evidence>
<evidence type="ECO:0000256" key="1">
    <source>
        <dbReference type="ARBA" id="ARBA00004141"/>
    </source>
</evidence>
<keyword evidence="11" id="KW-1185">Reference proteome</keyword>
<dbReference type="Pfam" id="PF01694">
    <property type="entry name" value="Rhomboid"/>
    <property type="match status" value="1"/>
</dbReference>
<feature type="domain" description="DUF6576" evidence="9">
    <location>
        <begin position="254"/>
        <end position="297"/>
    </location>
</feature>
<name>A0ABS2EY40_9BACE</name>
<dbReference type="Pfam" id="PF20216">
    <property type="entry name" value="DUF6576"/>
    <property type="match status" value="1"/>
</dbReference>
<comment type="subcellular location">
    <subcellularLocation>
        <location evidence="1">Membrane</location>
        <topology evidence="1">Multi-pass membrane protein</topology>
    </subcellularLocation>
</comment>
<keyword evidence="10" id="KW-0645">Protease</keyword>
<evidence type="ECO:0000256" key="2">
    <source>
        <dbReference type="ARBA" id="ARBA00009045"/>
    </source>
</evidence>